<feature type="domain" description="Response regulatory" evidence="8">
    <location>
        <begin position="3"/>
        <end position="116"/>
    </location>
</feature>
<dbReference type="Proteomes" id="UP001147653">
    <property type="component" value="Unassembled WGS sequence"/>
</dbReference>
<accession>A0A9X3SAM7</accession>
<keyword evidence="4 7" id="KW-0238">DNA-binding</keyword>
<dbReference type="PROSITE" id="PS50110">
    <property type="entry name" value="RESPONSE_REGULATORY"/>
    <property type="match status" value="1"/>
</dbReference>
<evidence type="ECO:0000256" key="4">
    <source>
        <dbReference type="ARBA" id="ARBA00023125"/>
    </source>
</evidence>
<keyword evidence="3" id="KW-0805">Transcription regulation</keyword>
<reference evidence="10" key="1">
    <citation type="submission" date="2022-10" db="EMBL/GenBank/DDBJ databases">
        <title>The WGS of Solirubrobacter phytolaccae KCTC 29190.</title>
        <authorList>
            <person name="Jiang Z."/>
        </authorList>
    </citation>
    <scope>NUCLEOTIDE SEQUENCE</scope>
    <source>
        <strain evidence="10">KCTC 29190</strain>
    </source>
</reference>
<sequence length="222" mass="24297">MADILVVEDAPEYSMALKLLLERAGHDVRTAGDGLAALDAFHAAAADLVVLDLGLPLLGGWETLERLRDVSDVPVMILSATNDELEKVRGLQSGADDYQVKPFSTPEFLARCAALLRRTRTETRAAAYEDGYVRVDFAARAVTLADGSAVELTATEFRLLATLVRQPGEVLTHSDLLRLVWRDAVGTKDQVKTYVRYLRRKLPELPVESVRGVGYIFSASPA</sequence>
<dbReference type="InterPro" id="IPR016032">
    <property type="entry name" value="Sig_transdc_resp-reg_C-effctor"/>
</dbReference>
<evidence type="ECO:0000259" key="8">
    <source>
        <dbReference type="PROSITE" id="PS50110"/>
    </source>
</evidence>
<evidence type="ECO:0000256" key="3">
    <source>
        <dbReference type="ARBA" id="ARBA00023015"/>
    </source>
</evidence>
<dbReference type="Gene3D" id="3.40.50.2300">
    <property type="match status" value="1"/>
</dbReference>
<dbReference type="PANTHER" id="PTHR48111:SF1">
    <property type="entry name" value="TWO-COMPONENT RESPONSE REGULATOR ORR33"/>
    <property type="match status" value="1"/>
</dbReference>
<dbReference type="Pfam" id="PF00486">
    <property type="entry name" value="Trans_reg_C"/>
    <property type="match status" value="1"/>
</dbReference>
<dbReference type="CDD" id="cd00383">
    <property type="entry name" value="trans_reg_C"/>
    <property type="match status" value="1"/>
</dbReference>
<dbReference type="Pfam" id="PF00072">
    <property type="entry name" value="Response_reg"/>
    <property type="match status" value="1"/>
</dbReference>
<dbReference type="InterPro" id="IPR036388">
    <property type="entry name" value="WH-like_DNA-bd_sf"/>
</dbReference>
<dbReference type="GO" id="GO:0006355">
    <property type="term" value="P:regulation of DNA-templated transcription"/>
    <property type="evidence" value="ECO:0007669"/>
    <property type="project" value="InterPro"/>
</dbReference>
<dbReference type="InterPro" id="IPR039420">
    <property type="entry name" value="WalR-like"/>
</dbReference>
<dbReference type="PANTHER" id="PTHR48111">
    <property type="entry name" value="REGULATOR OF RPOS"/>
    <property type="match status" value="1"/>
</dbReference>
<dbReference type="InterPro" id="IPR001789">
    <property type="entry name" value="Sig_transdc_resp-reg_receiver"/>
</dbReference>
<feature type="DNA-binding region" description="OmpR/PhoB-type" evidence="7">
    <location>
        <begin position="125"/>
        <end position="219"/>
    </location>
</feature>
<dbReference type="AlphaFoldDB" id="A0A9X3SAM7"/>
<proteinExistence type="predicted"/>
<dbReference type="GO" id="GO:0000976">
    <property type="term" value="F:transcription cis-regulatory region binding"/>
    <property type="evidence" value="ECO:0007669"/>
    <property type="project" value="TreeGrafter"/>
</dbReference>
<feature type="domain" description="OmpR/PhoB-type" evidence="9">
    <location>
        <begin position="125"/>
        <end position="219"/>
    </location>
</feature>
<evidence type="ECO:0000256" key="2">
    <source>
        <dbReference type="ARBA" id="ARBA00023012"/>
    </source>
</evidence>
<evidence type="ECO:0000256" key="6">
    <source>
        <dbReference type="PROSITE-ProRule" id="PRU00169"/>
    </source>
</evidence>
<dbReference type="InterPro" id="IPR011006">
    <property type="entry name" value="CheY-like_superfamily"/>
</dbReference>
<dbReference type="RefSeq" id="WP_270024748.1">
    <property type="nucleotide sequence ID" value="NZ_JAPDDP010000012.1"/>
</dbReference>
<organism evidence="10 11">
    <name type="scientific">Solirubrobacter phytolaccae</name>
    <dbReference type="NCBI Taxonomy" id="1404360"/>
    <lineage>
        <taxon>Bacteria</taxon>
        <taxon>Bacillati</taxon>
        <taxon>Actinomycetota</taxon>
        <taxon>Thermoleophilia</taxon>
        <taxon>Solirubrobacterales</taxon>
        <taxon>Solirubrobacteraceae</taxon>
        <taxon>Solirubrobacter</taxon>
    </lineage>
</organism>
<dbReference type="SMART" id="SM00448">
    <property type="entry name" value="REC"/>
    <property type="match status" value="1"/>
</dbReference>
<dbReference type="GO" id="GO:0000156">
    <property type="term" value="F:phosphorelay response regulator activity"/>
    <property type="evidence" value="ECO:0007669"/>
    <property type="project" value="TreeGrafter"/>
</dbReference>
<keyword evidence="5" id="KW-0804">Transcription</keyword>
<protein>
    <submittedName>
        <fullName evidence="10">Response regulator transcription factor</fullName>
    </submittedName>
</protein>
<dbReference type="Gene3D" id="6.10.250.690">
    <property type="match status" value="1"/>
</dbReference>
<evidence type="ECO:0000313" key="11">
    <source>
        <dbReference type="Proteomes" id="UP001147653"/>
    </source>
</evidence>
<keyword evidence="1 6" id="KW-0597">Phosphoprotein</keyword>
<comment type="caution">
    <text evidence="10">The sequence shown here is derived from an EMBL/GenBank/DDBJ whole genome shotgun (WGS) entry which is preliminary data.</text>
</comment>
<dbReference type="Gene3D" id="1.10.10.10">
    <property type="entry name" value="Winged helix-like DNA-binding domain superfamily/Winged helix DNA-binding domain"/>
    <property type="match status" value="1"/>
</dbReference>
<dbReference type="GO" id="GO:0005829">
    <property type="term" value="C:cytosol"/>
    <property type="evidence" value="ECO:0007669"/>
    <property type="project" value="TreeGrafter"/>
</dbReference>
<evidence type="ECO:0000256" key="1">
    <source>
        <dbReference type="ARBA" id="ARBA00022553"/>
    </source>
</evidence>
<dbReference type="InterPro" id="IPR001867">
    <property type="entry name" value="OmpR/PhoB-type_DNA-bd"/>
</dbReference>
<evidence type="ECO:0000256" key="7">
    <source>
        <dbReference type="PROSITE-ProRule" id="PRU01091"/>
    </source>
</evidence>
<dbReference type="GO" id="GO:0032993">
    <property type="term" value="C:protein-DNA complex"/>
    <property type="evidence" value="ECO:0007669"/>
    <property type="project" value="TreeGrafter"/>
</dbReference>
<dbReference type="EMBL" id="JAPDDP010000012">
    <property type="protein sequence ID" value="MDA0180440.1"/>
    <property type="molecule type" value="Genomic_DNA"/>
</dbReference>
<keyword evidence="2" id="KW-0902">Two-component regulatory system</keyword>
<dbReference type="SMART" id="SM00862">
    <property type="entry name" value="Trans_reg_C"/>
    <property type="match status" value="1"/>
</dbReference>
<name>A0A9X3SAM7_9ACTN</name>
<feature type="modified residue" description="4-aspartylphosphate" evidence="6">
    <location>
        <position position="52"/>
    </location>
</feature>
<evidence type="ECO:0000313" key="10">
    <source>
        <dbReference type="EMBL" id="MDA0180440.1"/>
    </source>
</evidence>
<dbReference type="SUPFAM" id="SSF46894">
    <property type="entry name" value="C-terminal effector domain of the bipartite response regulators"/>
    <property type="match status" value="1"/>
</dbReference>
<dbReference type="SUPFAM" id="SSF52172">
    <property type="entry name" value="CheY-like"/>
    <property type="match status" value="1"/>
</dbReference>
<evidence type="ECO:0000259" key="9">
    <source>
        <dbReference type="PROSITE" id="PS51755"/>
    </source>
</evidence>
<gene>
    <name evidence="10" type="ORF">OJ997_09060</name>
</gene>
<dbReference type="PROSITE" id="PS51755">
    <property type="entry name" value="OMPR_PHOB"/>
    <property type="match status" value="1"/>
</dbReference>
<keyword evidence="11" id="KW-1185">Reference proteome</keyword>
<evidence type="ECO:0000256" key="5">
    <source>
        <dbReference type="ARBA" id="ARBA00023163"/>
    </source>
</evidence>